<feature type="chain" id="PRO_5003957828" description="DUF306 domain-containing protein" evidence="1">
    <location>
        <begin position="24"/>
        <end position="168"/>
    </location>
</feature>
<dbReference type="AlphaFoldDB" id="L2F5J3"/>
<dbReference type="PATRIC" id="fig|1230338.3.peg.1531"/>
<evidence type="ECO:0000313" key="3">
    <source>
        <dbReference type="EMBL" id="ELA08329.1"/>
    </source>
</evidence>
<sequence length="168" mass="18306">MKPTSIKPIVTTLCMATVLSMTACQSFSKTTTTTNPASAVTLPLSDAKLQHYTWQLTSVTDKMGNPKAGILFDKKLPPLQISFHKGGRLVFGNTCNNLSTSYILTNDNVIIGEIMSTRMLCEPERMQFDDLAPSVLQGQFKLTQGADGEPVLTVTGDKLISVFTPYVK</sequence>
<dbReference type="InterPro" id="IPR038670">
    <property type="entry name" value="HslJ-like_sf"/>
</dbReference>
<dbReference type="PANTHER" id="PTHR35535:SF1">
    <property type="entry name" value="HEAT SHOCK PROTEIN HSLJ"/>
    <property type="match status" value="1"/>
</dbReference>
<protein>
    <recommendedName>
        <fullName evidence="2">DUF306 domain-containing protein</fullName>
    </recommendedName>
</protein>
<keyword evidence="4" id="KW-1185">Reference proteome</keyword>
<dbReference type="Proteomes" id="UP000023795">
    <property type="component" value="Unassembled WGS sequence"/>
</dbReference>
<feature type="signal peptide" evidence="1">
    <location>
        <begin position="1"/>
        <end position="23"/>
    </location>
</feature>
<evidence type="ECO:0000313" key="4">
    <source>
        <dbReference type="Proteomes" id="UP000023795"/>
    </source>
</evidence>
<evidence type="ECO:0000259" key="2">
    <source>
        <dbReference type="Pfam" id="PF03724"/>
    </source>
</evidence>
<dbReference type="Gene3D" id="2.40.128.270">
    <property type="match status" value="1"/>
</dbReference>
<proteinExistence type="predicted"/>
<dbReference type="InterPro" id="IPR005184">
    <property type="entry name" value="DUF306_Meta_HslJ"/>
</dbReference>
<organism evidence="3 4">
    <name type="scientific">Moraxella macacae 0408225</name>
    <dbReference type="NCBI Taxonomy" id="1230338"/>
    <lineage>
        <taxon>Bacteria</taxon>
        <taxon>Pseudomonadati</taxon>
        <taxon>Pseudomonadota</taxon>
        <taxon>Gammaproteobacteria</taxon>
        <taxon>Moraxellales</taxon>
        <taxon>Moraxellaceae</taxon>
        <taxon>Moraxella</taxon>
    </lineage>
</organism>
<name>L2F5J3_9GAMM</name>
<comment type="caution">
    <text evidence="3">The sequence shown here is derived from an EMBL/GenBank/DDBJ whole genome shotgun (WGS) entry which is preliminary data.</text>
</comment>
<keyword evidence="1" id="KW-0732">Signal</keyword>
<evidence type="ECO:0000256" key="1">
    <source>
        <dbReference type="SAM" id="SignalP"/>
    </source>
</evidence>
<gene>
    <name evidence="3" type="ORF">MOMA_07196</name>
</gene>
<dbReference type="eggNOG" id="COG3187">
    <property type="taxonomic scope" value="Bacteria"/>
</dbReference>
<dbReference type="STRING" id="1230338.MOMA_07196"/>
<dbReference type="EMBL" id="ANIN01000002">
    <property type="protein sequence ID" value="ELA08329.1"/>
    <property type="molecule type" value="Genomic_DNA"/>
</dbReference>
<dbReference type="PROSITE" id="PS51257">
    <property type="entry name" value="PROKAR_LIPOPROTEIN"/>
    <property type="match status" value="1"/>
</dbReference>
<feature type="domain" description="DUF306" evidence="2">
    <location>
        <begin position="47"/>
        <end position="155"/>
    </location>
</feature>
<dbReference type="PANTHER" id="PTHR35535">
    <property type="entry name" value="HEAT SHOCK PROTEIN HSLJ"/>
    <property type="match status" value="1"/>
</dbReference>
<dbReference type="InterPro" id="IPR053147">
    <property type="entry name" value="Hsp_HslJ-like"/>
</dbReference>
<accession>L2F5J3</accession>
<dbReference type="RefSeq" id="WP_009501882.1">
    <property type="nucleotide sequence ID" value="NZ_ANIN01000002.1"/>
</dbReference>
<reference evidence="3 4" key="1">
    <citation type="journal article" date="2013" name="Genome Announc.">
        <title>Genome Sequence of Moraxella macacae 0408225, a Novel Bacterial Species Isolated from a Cynomolgus Macaque with Epistaxis.</title>
        <authorList>
            <person name="Ladner J.T."/>
            <person name="Whitehouse C.A."/>
            <person name="Koroleva G.I."/>
            <person name="Palacios G.F."/>
        </authorList>
    </citation>
    <scope>NUCLEOTIDE SEQUENCE [LARGE SCALE GENOMIC DNA]</scope>
    <source>
        <strain evidence="3 4">0408225</strain>
    </source>
</reference>
<dbReference type="Pfam" id="PF03724">
    <property type="entry name" value="META"/>
    <property type="match status" value="1"/>
</dbReference>